<evidence type="ECO:0000313" key="10">
    <source>
        <dbReference type="EMBL" id="EYE97880.1"/>
    </source>
</evidence>
<keyword evidence="6" id="KW-0456">Lyase</keyword>
<keyword evidence="4" id="KW-0460">Magnesium</keyword>
<dbReference type="Pfam" id="PF19086">
    <property type="entry name" value="Terpene_syn_C_2"/>
    <property type="match status" value="1"/>
</dbReference>
<sequence length="646" mass="73532">MEYRFSYLMDPSNYRTDGLCDGIAVRNHRNAAVGDLGIIRLHKEWGEYIGPPPTSASCGGLGPQYGFTSVALPECLPERLEIVSYAIEFAFIHDDMVDPPGETDAKSSSGGKLMQSRMVQQMMVMDPKTTTSLMRCWAKYLKYGGGNRQRTNFEDFEDYVEHRIMDCGSWFLTGLALFTMGLVVQEEEEEICHKLTRPVWGAASLTNDLQSWDKEYKIAQAHDNHELRNAIGWLIKQHSISTETAKQRCCQKIKAFVAEFVQTLEYNKVRQDISQPVRTFVEAVQYMLSGNLIWGWQCPRYNPDCEPNQLQLATMKALGYPFSSPPQLLHRLNDPCVVLRRDLPTLRKAFIDGPSHYIDSQSSKGIRGKTIDAISFWLQVPGQDLAVIKNICRLLHGASLMLDDIEDSSNLRRGQVSIHTVFGCAQTINSAGYRVNEALKEVSKLDSPECTRIFHEIIEEMENLYIGQSYDLFWTFSLTCPSMEEYMKMVDYKTAGLFRMVSRLMQAMSTSKTKPDLTNLMTLLGRYFQIRDDYLNITSIDYTQQKGFCEDLDEGKYSLMLIHTMQTQPEKNILLRNILAQRRKKGKVSDAHKRIVLEQLKQSGSMDFTLVALRKLQAEIGKEAKLVAQDRGIKSPLESLLGVLEV</sequence>
<accession>A0A017SNL7</accession>
<evidence type="ECO:0000256" key="9">
    <source>
        <dbReference type="ARBA" id="ARBA00038372"/>
    </source>
</evidence>
<dbReference type="STRING" id="1388766.A0A017SNL7"/>
<dbReference type="InterPro" id="IPR000092">
    <property type="entry name" value="Polyprenyl_synt"/>
</dbReference>
<evidence type="ECO:0000256" key="1">
    <source>
        <dbReference type="ARBA" id="ARBA00004721"/>
    </source>
</evidence>
<dbReference type="GeneID" id="63695101"/>
<reference evidence="11" key="1">
    <citation type="journal article" date="2014" name="Nat. Commun.">
        <title>Genomic adaptations of the halophilic Dead Sea filamentous fungus Eurotium rubrum.</title>
        <authorList>
            <person name="Kis-Papo T."/>
            <person name="Weig A.R."/>
            <person name="Riley R."/>
            <person name="Persoh D."/>
            <person name="Salamov A."/>
            <person name="Sun H."/>
            <person name="Lipzen A."/>
            <person name="Wasser S.P."/>
            <person name="Rambold G."/>
            <person name="Grigoriev I.V."/>
            <person name="Nevo E."/>
        </authorList>
    </citation>
    <scope>NUCLEOTIDE SEQUENCE [LARGE SCALE GENOMIC DNA]</scope>
    <source>
        <strain evidence="11">CBS 135680</strain>
    </source>
</reference>
<evidence type="ECO:0000313" key="11">
    <source>
        <dbReference type="Proteomes" id="UP000019804"/>
    </source>
</evidence>
<dbReference type="InterPro" id="IPR033749">
    <property type="entry name" value="Polyprenyl_synt_CS"/>
</dbReference>
<keyword evidence="5" id="KW-0414">Isoprene biosynthesis</keyword>
<dbReference type="GO" id="GO:0016829">
    <property type="term" value="F:lyase activity"/>
    <property type="evidence" value="ECO:0007669"/>
    <property type="project" value="UniProtKB-KW"/>
</dbReference>
<dbReference type="PANTHER" id="PTHR12001">
    <property type="entry name" value="GERANYLGERANYL PYROPHOSPHATE SYNTHASE"/>
    <property type="match status" value="1"/>
</dbReference>
<dbReference type="PANTHER" id="PTHR12001:SF72">
    <property type="entry name" value="THIJ_PFPI FAMILY PROTEIN (AFU_ORTHOLOGUE AFUA_3G01210)-RELATED"/>
    <property type="match status" value="1"/>
</dbReference>
<dbReference type="GO" id="GO:0043386">
    <property type="term" value="P:mycotoxin biosynthetic process"/>
    <property type="evidence" value="ECO:0007669"/>
    <property type="project" value="UniProtKB-ARBA"/>
</dbReference>
<keyword evidence="7" id="KW-0511">Multifunctional enzyme</keyword>
<dbReference type="Pfam" id="PF00348">
    <property type="entry name" value="polyprenyl_synt"/>
    <property type="match status" value="1"/>
</dbReference>
<dbReference type="CDD" id="cd00685">
    <property type="entry name" value="Trans_IPPS_HT"/>
    <property type="match status" value="1"/>
</dbReference>
<dbReference type="GO" id="GO:0008299">
    <property type="term" value="P:isoprenoid biosynthetic process"/>
    <property type="evidence" value="ECO:0007669"/>
    <property type="project" value="UniProtKB-KW"/>
</dbReference>
<dbReference type="Gene3D" id="1.10.600.10">
    <property type="entry name" value="Farnesyl Diphosphate Synthase"/>
    <property type="match status" value="2"/>
</dbReference>
<dbReference type="RefSeq" id="XP_040641568.1">
    <property type="nucleotide sequence ID" value="XM_040779977.1"/>
</dbReference>
<comment type="similarity">
    <text evidence="8">In the C-terminal section; belongs to the FPP/GGPP synthase family.</text>
</comment>
<evidence type="ECO:0000256" key="7">
    <source>
        <dbReference type="ARBA" id="ARBA00023268"/>
    </source>
</evidence>
<keyword evidence="3" id="KW-0479">Metal-binding</keyword>
<dbReference type="OrthoDB" id="6921389at2759"/>
<protein>
    <submittedName>
        <fullName evidence="10">Terpenoid synthase</fullName>
    </submittedName>
</protein>
<proteinExistence type="inferred from homology"/>
<evidence type="ECO:0000256" key="5">
    <source>
        <dbReference type="ARBA" id="ARBA00023229"/>
    </source>
</evidence>
<dbReference type="PROSITE" id="PS00723">
    <property type="entry name" value="POLYPRENYL_SYNTHASE_1"/>
    <property type="match status" value="1"/>
</dbReference>
<evidence type="ECO:0000256" key="2">
    <source>
        <dbReference type="ARBA" id="ARBA00022679"/>
    </source>
</evidence>
<dbReference type="EMBL" id="KK088414">
    <property type="protein sequence ID" value="EYE97880.1"/>
    <property type="molecule type" value="Genomic_DNA"/>
</dbReference>
<evidence type="ECO:0000256" key="6">
    <source>
        <dbReference type="ARBA" id="ARBA00023239"/>
    </source>
</evidence>
<name>A0A017SNL7_ASPRC</name>
<dbReference type="AlphaFoldDB" id="A0A017SNL7"/>
<dbReference type="InterPro" id="IPR008949">
    <property type="entry name" value="Isoprenoid_synthase_dom_sf"/>
</dbReference>
<dbReference type="HOGENOM" id="CLU_014015_10_0_1"/>
<comment type="pathway">
    <text evidence="1">Secondary metabolite biosynthesis; terpenoid biosynthesis.</text>
</comment>
<dbReference type="GO" id="GO:0004659">
    <property type="term" value="F:prenyltransferase activity"/>
    <property type="evidence" value="ECO:0007669"/>
    <property type="project" value="InterPro"/>
</dbReference>
<dbReference type="PROSITE" id="PS00444">
    <property type="entry name" value="POLYPRENYL_SYNTHASE_2"/>
    <property type="match status" value="1"/>
</dbReference>
<dbReference type="SFLD" id="SFLDS00005">
    <property type="entry name" value="Isoprenoid_Synthase_Type_I"/>
    <property type="match status" value="1"/>
</dbReference>
<gene>
    <name evidence="10" type="ORF">EURHEDRAFT_400056</name>
</gene>
<evidence type="ECO:0000256" key="4">
    <source>
        <dbReference type="ARBA" id="ARBA00022842"/>
    </source>
</evidence>
<evidence type="ECO:0000256" key="8">
    <source>
        <dbReference type="ARBA" id="ARBA00038363"/>
    </source>
</evidence>
<evidence type="ECO:0000256" key="3">
    <source>
        <dbReference type="ARBA" id="ARBA00022723"/>
    </source>
</evidence>
<organism evidence="10 11">
    <name type="scientific">Aspergillus ruber (strain CBS 135680)</name>
    <dbReference type="NCBI Taxonomy" id="1388766"/>
    <lineage>
        <taxon>Eukaryota</taxon>
        <taxon>Fungi</taxon>
        <taxon>Dikarya</taxon>
        <taxon>Ascomycota</taxon>
        <taxon>Pezizomycotina</taxon>
        <taxon>Eurotiomycetes</taxon>
        <taxon>Eurotiomycetidae</taxon>
        <taxon>Eurotiales</taxon>
        <taxon>Aspergillaceae</taxon>
        <taxon>Aspergillus</taxon>
        <taxon>Aspergillus subgen. Aspergillus</taxon>
    </lineage>
</organism>
<dbReference type="SUPFAM" id="SSF48576">
    <property type="entry name" value="Terpenoid synthases"/>
    <property type="match status" value="2"/>
</dbReference>
<dbReference type="Proteomes" id="UP000019804">
    <property type="component" value="Unassembled WGS sequence"/>
</dbReference>
<dbReference type="GO" id="GO:0046872">
    <property type="term" value="F:metal ion binding"/>
    <property type="evidence" value="ECO:0007669"/>
    <property type="project" value="UniProtKB-KW"/>
</dbReference>
<keyword evidence="11" id="KW-1185">Reference proteome</keyword>
<keyword evidence="2" id="KW-0808">Transferase</keyword>
<dbReference type="GO" id="GO:0046165">
    <property type="term" value="P:alcohol biosynthetic process"/>
    <property type="evidence" value="ECO:0007669"/>
    <property type="project" value="UniProtKB-ARBA"/>
</dbReference>
<comment type="similarity">
    <text evidence="9">In the N-terminal section; belongs to the terpene synthase family.</text>
</comment>